<proteinExistence type="predicted"/>
<dbReference type="GO" id="GO:0004739">
    <property type="term" value="F:pyruvate dehydrogenase (acetyl-transferring) activity"/>
    <property type="evidence" value="ECO:0007669"/>
    <property type="project" value="UniProtKB-EC"/>
</dbReference>
<keyword evidence="2 4" id="KW-0560">Oxidoreductase</keyword>
<evidence type="ECO:0000259" key="5">
    <source>
        <dbReference type="Pfam" id="PF00676"/>
    </source>
</evidence>
<dbReference type="Proteomes" id="UP000838748">
    <property type="component" value="Unassembled WGS sequence"/>
</dbReference>
<accession>A0ABM9A576</accession>
<gene>
    <name evidence="6" type="primary">pdhA</name>
    <name evidence="6" type="ORF">VMF7928_02718</name>
</gene>
<dbReference type="InterPro" id="IPR017596">
    <property type="entry name" value="PdhA/BkdA"/>
</dbReference>
<comment type="caution">
    <text evidence="6">The sequence shown here is derived from an EMBL/GenBank/DDBJ whole genome shotgun (WGS) entry which is preliminary data.</text>
</comment>
<evidence type="ECO:0000313" key="6">
    <source>
        <dbReference type="EMBL" id="CAH0540273.1"/>
    </source>
</evidence>
<feature type="domain" description="Dehydrogenase E1 component" evidence="5">
    <location>
        <begin position="36"/>
        <end position="326"/>
    </location>
</feature>
<dbReference type="EMBL" id="CAKLDM010000002">
    <property type="protein sequence ID" value="CAH0540273.1"/>
    <property type="molecule type" value="Genomic_DNA"/>
</dbReference>
<dbReference type="PANTHER" id="PTHR43380">
    <property type="entry name" value="2-OXOISOVALERATE DEHYDROGENASE SUBUNIT ALPHA, MITOCHONDRIAL"/>
    <property type="match status" value="1"/>
</dbReference>
<organism evidence="6 7">
    <name type="scientific">Vibrio marisflavi CECT 7928</name>
    <dbReference type="NCBI Taxonomy" id="634439"/>
    <lineage>
        <taxon>Bacteria</taxon>
        <taxon>Pseudomonadati</taxon>
        <taxon>Pseudomonadota</taxon>
        <taxon>Gammaproteobacteria</taxon>
        <taxon>Vibrionales</taxon>
        <taxon>Vibrionaceae</taxon>
        <taxon>Vibrio</taxon>
    </lineage>
</organism>
<evidence type="ECO:0000256" key="1">
    <source>
        <dbReference type="ARBA" id="ARBA00001964"/>
    </source>
</evidence>
<dbReference type="RefSeq" id="WP_237362258.1">
    <property type="nucleotide sequence ID" value="NZ_CAKLDM010000002.1"/>
</dbReference>
<evidence type="ECO:0000313" key="7">
    <source>
        <dbReference type="Proteomes" id="UP000838748"/>
    </source>
</evidence>
<dbReference type="InterPro" id="IPR050771">
    <property type="entry name" value="Alpha-ketoacid_DH_E1_comp"/>
</dbReference>
<comment type="catalytic activity">
    <reaction evidence="4">
        <text>N(6)-[(R)-lipoyl]-L-lysyl-[protein] + pyruvate + H(+) = N(6)-[(R)-S(8)-acetyldihydrolipoyl]-L-lysyl-[protein] + CO2</text>
        <dbReference type="Rhea" id="RHEA:19189"/>
        <dbReference type="Rhea" id="RHEA-COMP:10474"/>
        <dbReference type="Rhea" id="RHEA-COMP:10478"/>
        <dbReference type="ChEBI" id="CHEBI:15361"/>
        <dbReference type="ChEBI" id="CHEBI:15378"/>
        <dbReference type="ChEBI" id="CHEBI:16526"/>
        <dbReference type="ChEBI" id="CHEBI:83099"/>
        <dbReference type="ChEBI" id="CHEBI:83111"/>
        <dbReference type="EC" id="1.2.4.1"/>
    </reaction>
</comment>
<name>A0ABM9A576_9VIBR</name>
<dbReference type="CDD" id="cd02000">
    <property type="entry name" value="TPP_E1_PDC_ADC_BCADC"/>
    <property type="match status" value="1"/>
</dbReference>
<dbReference type="SUPFAM" id="SSF52518">
    <property type="entry name" value="Thiamin diphosphate-binding fold (THDP-binding)"/>
    <property type="match status" value="1"/>
</dbReference>
<comment type="subunit">
    <text evidence="4">Heterodimer of an alpha and a beta chain.</text>
</comment>
<dbReference type="NCBIfam" id="TIGR03181">
    <property type="entry name" value="PDH_E1_alph_x"/>
    <property type="match status" value="1"/>
</dbReference>
<keyword evidence="3 4" id="KW-0786">Thiamine pyrophosphate</keyword>
<evidence type="ECO:0000256" key="4">
    <source>
        <dbReference type="RuleBase" id="RU366007"/>
    </source>
</evidence>
<keyword evidence="7" id="KW-1185">Reference proteome</keyword>
<reference evidence="6" key="1">
    <citation type="submission" date="2021-11" db="EMBL/GenBank/DDBJ databases">
        <authorList>
            <person name="Rodrigo-Torres L."/>
            <person name="Arahal R. D."/>
            <person name="Lucena T."/>
        </authorList>
    </citation>
    <scope>NUCLEOTIDE SEQUENCE</scope>
    <source>
        <strain evidence="6">CECT 7928</strain>
    </source>
</reference>
<dbReference type="Gene3D" id="3.40.50.970">
    <property type="match status" value="1"/>
</dbReference>
<dbReference type="InterPro" id="IPR029061">
    <property type="entry name" value="THDP-binding"/>
</dbReference>
<dbReference type="Pfam" id="PF00676">
    <property type="entry name" value="E1_dh"/>
    <property type="match status" value="1"/>
</dbReference>
<dbReference type="InterPro" id="IPR001017">
    <property type="entry name" value="DH_E1"/>
</dbReference>
<comment type="function">
    <text evidence="4">The pyruvate dehydrogenase complex catalyzes the overall conversion of pyruvate to acetyl-CoA and CO(2). It contains multiple copies of three enzymatic components: pyruvate dehydrogenase (E1), dihydrolipoamide acetyltransferase (E2) and lipoamide dehydrogenase (E3).</text>
</comment>
<evidence type="ECO:0000256" key="2">
    <source>
        <dbReference type="ARBA" id="ARBA00023002"/>
    </source>
</evidence>
<protein>
    <recommendedName>
        <fullName evidence="4">Pyruvate dehydrogenase E1 component subunit alpha</fullName>
        <ecNumber evidence="4">1.2.4.1</ecNumber>
    </recommendedName>
</protein>
<keyword evidence="4 6" id="KW-0670">Pyruvate</keyword>
<comment type="cofactor">
    <cofactor evidence="1 4">
        <name>thiamine diphosphate</name>
        <dbReference type="ChEBI" id="CHEBI:58937"/>
    </cofactor>
</comment>
<sequence length="370" mass="41011">MNVQALPMHRFIDHSGNCVTQLPEWADLPTLINFYKDMVLTRTYDNKAVALQRTGKLGTYPSHLGSEAIGIAIGKGLKADDVFVPYYRDMPAMWVRGIPMEKNLQYWGGDERGSDFHPVDSESASDTSQPCRDLPFCVPIATQCTHAVGVAAALKIEGDHHAALVTCGDGATSKGDFLESINCAGAWNVPLVFVVNNNQWAISVPRQLQCAAEFLSEKAKGAGIPGITVDGNDVVAMYDAITNALSRARKGKGATLIEAISYRLSDHTTADDASRYRSEDELQQAWQYEPILRLKNYLISQNAWNDNDDQEWLSHCKAQVEKAVENYLTTTSQAPETAFDYLYETPNSEMQKQRDYIIHKAMRMQGGNHG</sequence>
<dbReference type="EC" id="1.2.4.1" evidence="4"/>
<evidence type="ECO:0000256" key="3">
    <source>
        <dbReference type="ARBA" id="ARBA00023052"/>
    </source>
</evidence>
<dbReference type="PANTHER" id="PTHR43380:SF1">
    <property type="entry name" value="2-OXOISOVALERATE DEHYDROGENASE SUBUNIT ALPHA, MITOCHONDRIAL"/>
    <property type="match status" value="1"/>
</dbReference>